<dbReference type="Proteomes" id="UP001234495">
    <property type="component" value="Unassembled WGS sequence"/>
</dbReference>
<organism evidence="2 3">
    <name type="scientific">Metabacillus malikii</name>
    <dbReference type="NCBI Taxonomy" id="1504265"/>
    <lineage>
        <taxon>Bacteria</taxon>
        <taxon>Bacillati</taxon>
        <taxon>Bacillota</taxon>
        <taxon>Bacilli</taxon>
        <taxon>Bacillales</taxon>
        <taxon>Bacillaceae</taxon>
        <taxon>Metabacillus</taxon>
    </lineage>
</organism>
<proteinExistence type="predicted"/>
<comment type="caution">
    <text evidence="2">The sequence shown here is derived from an EMBL/GenBank/DDBJ whole genome shotgun (WGS) entry which is preliminary data.</text>
</comment>
<sequence>MDYSLLTEEILQLEKQLMTHDEKPLTELLADDFLEFGSSGSTYNKKAQLDALSGHQSSNSIPFTITNFSVKLLAPDVVLATYQTCKHTENIHALRSSIWKKNNGKWQMFFHQGTPTTATY</sequence>
<feature type="domain" description="DUF4440" evidence="1">
    <location>
        <begin position="12"/>
        <end position="108"/>
    </location>
</feature>
<evidence type="ECO:0000313" key="3">
    <source>
        <dbReference type="Proteomes" id="UP001234495"/>
    </source>
</evidence>
<dbReference type="RefSeq" id="WP_307339123.1">
    <property type="nucleotide sequence ID" value="NZ_JAUSUD010000004.1"/>
</dbReference>
<name>A0ABT9ZD67_9BACI</name>
<dbReference type="InterPro" id="IPR027843">
    <property type="entry name" value="DUF4440"/>
</dbReference>
<gene>
    <name evidence="2" type="ORF">J2S19_001450</name>
</gene>
<dbReference type="EMBL" id="JAUSUD010000004">
    <property type="protein sequence ID" value="MDQ0230198.1"/>
    <property type="molecule type" value="Genomic_DNA"/>
</dbReference>
<evidence type="ECO:0000313" key="2">
    <source>
        <dbReference type="EMBL" id="MDQ0230198.1"/>
    </source>
</evidence>
<protein>
    <recommendedName>
        <fullName evidence="1">DUF4440 domain-containing protein</fullName>
    </recommendedName>
</protein>
<keyword evidence="3" id="KW-1185">Reference proteome</keyword>
<evidence type="ECO:0000259" key="1">
    <source>
        <dbReference type="Pfam" id="PF14534"/>
    </source>
</evidence>
<accession>A0ABT9ZD67</accession>
<dbReference type="SUPFAM" id="SSF54427">
    <property type="entry name" value="NTF2-like"/>
    <property type="match status" value="1"/>
</dbReference>
<dbReference type="Pfam" id="PF14534">
    <property type="entry name" value="DUF4440"/>
    <property type="match status" value="1"/>
</dbReference>
<reference evidence="2 3" key="1">
    <citation type="submission" date="2023-07" db="EMBL/GenBank/DDBJ databases">
        <title>Genomic Encyclopedia of Type Strains, Phase IV (KMG-IV): sequencing the most valuable type-strain genomes for metagenomic binning, comparative biology and taxonomic classification.</title>
        <authorList>
            <person name="Goeker M."/>
        </authorList>
    </citation>
    <scope>NUCLEOTIDE SEQUENCE [LARGE SCALE GENOMIC DNA]</scope>
    <source>
        <strain evidence="2 3">DSM 29005</strain>
    </source>
</reference>
<dbReference type="Gene3D" id="3.10.450.50">
    <property type="match status" value="1"/>
</dbReference>
<dbReference type="InterPro" id="IPR032710">
    <property type="entry name" value="NTF2-like_dom_sf"/>
</dbReference>